<dbReference type="STRING" id="797299.HALLA_11770"/>
<evidence type="ECO:0000256" key="1">
    <source>
        <dbReference type="ARBA" id="ARBA00004328"/>
    </source>
</evidence>
<name>W0JUC6_9EURY</name>
<evidence type="ECO:0000256" key="2">
    <source>
        <dbReference type="SAM" id="MobiDB-lite"/>
    </source>
</evidence>
<evidence type="ECO:0008006" key="5">
    <source>
        <dbReference type="Google" id="ProtNLM"/>
    </source>
</evidence>
<dbReference type="SUPFAM" id="SSF56563">
    <property type="entry name" value="Major capsid protein gp5"/>
    <property type="match status" value="1"/>
</dbReference>
<evidence type="ECO:0000313" key="4">
    <source>
        <dbReference type="Proteomes" id="UP000019024"/>
    </source>
</evidence>
<dbReference type="EMBL" id="CP007055">
    <property type="protein sequence ID" value="AHG00912.1"/>
    <property type="molecule type" value="Genomic_DNA"/>
</dbReference>
<comment type="subcellular location">
    <subcellularLocation>
        <location evidence="1">Virion</location>
    </subcellularLocation>
</comment>
<sequence length="420" mass="46307">MVSHYKTQRQLKSYWRQPGNPRLKGLLLAALDNTGFSASDVGRAWITNADERQRHLQSVDNTRHLAAPVSQGYSPAAHDGELGNTHEESVARTLARKEFNEDDQERFLSGDATMDKDQYIQRALLNDSVTELDVLFREELETTIIQGAQPRKIFRDAAFIHNATKRKGDIPRVTDESHADVIAQGAEIETGQDGFDTVSFDCQKVARGFEISDEIINESEPDVVEQLAREAGAAVENTINRFGLVNLVDGAGQSFDADVGGTTDASAVQALNGGATEVDMQDFGEANAAIVHPRFEKAIFDDTNVVYANRGGSTEPLQDRQMGSIMGMERWKGSHGTYNGADDTKTLSPDGSWNYQDTDDIGAVAYNRDLFALVLWDDMDLVTKDWEDPIRDLQGSNVRSYVDAVWRQEDGGATVTHSTA</sequence>
<dbReference type="RefSeq" id="WP_049952641.1">
    <property type="nucleotide sequence ID" value="NZ_CP007055.1"/>
</dbReference>
<dbReference type="Proteomes" id="UP000019024">
    <property type="component" value="Chromosome"/>
</dbReference>
<dbReference type="AlphaFoldDB" id="W0JUC6"/>
<dbReference type="HOGENOM" id="CLU_777565_0_0_2"/>
<feature type="region of interest" description="Disordered" evidence="2">
    <location>
        <begin position="71"/>
        <end position="90"/>
    </location>
</feature>
<dbReference type="Pfam" id="PF25209">
    <property type="entry name" value="Phage_capsid_4"/>
    <property type="match status" value="1"/>
</dbReference>
<dbReference type="GeneID" id="25145127"/>
<dbReference type="KEGG" id="hlr:HALLA_11770"/>
<dbReference type="OrthoDB" id="357504at2157"/>
<protein>
    <recommendedName>
        <fullName evidence="5">Major capsid protein</fullName>
    </recommendedName>
</protein>
<organism evidence="3 4">
    <name type="scientific">Halostagnicola larsenii XH-48</name>
    <dbReference type="NCBI Taxonomy" id="797299"/>
    <lineage>
        <taxon>Archaea</taxon>
        <taxon>Methanobacteriati</taxon>
        <taxon>Methanobacteriota</taxon>
        <taxon>Stenosarchaea group</taxon>
        <taxon>Halobacteria</taxon>
        <taxon>Halobacteriales</taxon>
        <taxon>Natrialbaceae</taxon>
        <taxon>Halostagnicola</taxon>
    </lineage>
</organism>
<evidence type="ECO:0000313" key="3">
    <source>
        <dbReference type="EMBL" id="AHG00912.1"/>
    </source>
</evidence>
<feature type="compositionally biased region" description="Basic and acidic residues" evidence="2">
    <location>
        <begin position="78"/>
        <end position="90"/>
    </location>
</feature>
<gene>
    <name evidence="3" type="ORF">HALLA_11770</name>
</gene>
<reference evidence="3 4" key="1">
    <citation type="submission" date="2014-01" db="EMBL/GenBank/DDBJ databases">
        <authorList>
            <consortium name="DOE Joint Genome Institute"/>
            <person name="Anderson I."/>
            <person name="Huntemann M."/>
            <person name="Han J."/>
            <person name="Chen A."/>
            <person name="Kyrpides N."/>
            <person name="Mavromatis K."/>
            <person name="Markowitz V."/>
            <person name="Palaniappan K."/>
            <person name="Ivanova N."/>
            <person name="Schaumberg A."/>
            <person name="Pati A."/>
            <person name="Liolios K."/>
            <person name="Nordberg H.P."/>
            <person name="Cantor M.N."/>
            <person name="Hua S.X."/>
            <person name="Woyke T."/>
        </authorList>
    </citation>
    <scope>NUCLEOTIDE SEQUENCE [LARGE SCALE GENOMIC DNA]</scope>
    <source>
        <strain evidence="3 4">XH-48</strain>
    </source>
</reference>
<accession>W0JUC6</accession>
<dbReference type="InterPro" id="IPR024455">
    <property type="entry name" value="Phage_capsid"/>
</dbReference>
<proteinExistence type="predicted"/>
<keyword evidence="4" id="KW-1185">Reference proteome</keyword>
<dbReference type="NCBIfam" id="TIGR01554">
    <property type="entry name" value="major_cap_HK97"/>
    <property type="match status" value="1"/>
</dbReference>